<dbReference type="Proteomes" id="UP000243515">
    <property type="component" value="Unassembled WGS sequence"/>
</dbReference>
<dbReference type="Pfam" id="PF09783">
    <property type="entry name" value="Vac_ImportDeg"/>
    <property type="match status" value="1"/>
</dbReference>
<keyword evidence="4" id="KW-1185">Reference proteome</keyword>
<dbReference type="GO" id="GO:0005773">
    <property type="term" value="C:vacuole"/>
    <property type="evidence" value="ECO:0007669"/>
    <property type="project" value="GOC"/>
</dbReference>
<dbReference type="GO" id="GO:0045721">
    <property type="term" value="P:negative regulation of gluconeogenesis"/>
    <property type="evidence" value="ECO:0007669"/>
    <property type="project" value="TreeGrafter"/>
</dbReference>
<dbReference type="GO" id="GO:0043161">
    <property type="term" value="P:proteasome-mediated ubiquitin-dependent protein catabolic process"/>
    <property type="evidence" value="ECO:0007669"/>
    <property type="project" value="TreeGrafter"/>
</dbReference>
<gene>
    <name evidence="3" type="ORF">Egran_05398</name>
</gene>
<sequence>MASPYLQQLEAILSPVPNFADTLITPPEANDADDENVSFLRAPLRSSPDSSSSRNRRRRPLHPPDVEADSMDTDDQRTVRMTVEINRRIPMIRRHRDGSNIIPNYEAHLSNVRSLYGWAPGSDDDDDERTYDPPHESIGTWFARSSDREAGRSGAGLRSSRREAPGRIPSSFGGESSEAGLRLLRYGDSYSTAEALLQSVRRQPRFSRTRPLQHYLQDRERGSQEVEERDRTVTVPVSRSRTHRFTPSSRGDSTRNLSHNDIRARSHAHRHMYAEDPVSVRLKEAIKYLDRVRYSISYEESVSSAEKGGFTQCEYLSSSGDFILDTSSIVPPSKCSWLQPGTIFSGSQCAGSSSNSLMFSHRMPSTPHSNEPMIVNGSEVGRISMHSTGGLRYFTSNPYPPTGGAKDDNWPVKVTIHGVDYDAMTLSGTMEAYNIPDKTSPTRDAHIVTFLEGEIVDFNIHTLETTSFKADADIDSTYWRQLQPFRDLTDDEMIKNIVSKRWITEELTQGWILMRWKERCFLTPTDARQGLTISGFYYISLCRNTGKIEGLYYDPGSSPYQQLSLKPQHREMVFPAYDFR</sequence>
<dbReference type="EMBL" id="NPHW01005353">
    <property type="protein sequence ID" value="OXV06833.1"/>
    <property type="molecule type" value="Genomic_DNA"/>
</dbReference>
<feature type="compositionally biased region" description="Basic and acidic residues" evidence="2">
    <location>
        <begin position="216"/>
        <end position="232"/>
    </location>
</feature>
<dbReference type="GO" id="GO:0007039">
    <property type="term" value="P:protein catabolic process in the vacuole"/>
    <property type="evidence" value="ECO:0007669"/>
    <property type="project" value="TreeGrafter"/>
</dbReference>
<evidence type="ECO:0000313" key="4">
    <source>
        <dbReference type="Proteomes" id="UP000243515"/>
    </source>
</evidence>
<dbReference type="OrthoDB" id="62at2759"/>
<accession>A0A232LRP9</accession>
<comment type="similarity">
    <text evidence="1">Belongs to the GID4/VID24 family.</text>
</comment>
<reference evidence="3 4" key="1">
    <citation type="journal article" date="2015" name="Environ. Microbiol.">
        <title>Metagenome sequence of Elaphomyces granulatus from sporocarp tissue reveals Ascomycota ectomycorrhizal fingerprints of genome expansion and a Proteobacteria-rich microbiome.</title>
        <authorList>
            <person name="Quandt C.A."/>
            <person name="Kohler A."/>
            <person name="Hesse C.N."/>
            <person name="Sharpton T.J."/>
            <person name="Martin F."/>
            <person name="Spatafora J.W."/>
        </authorList>
    </citation>
    <scope>NUCLEOTIDE SEQUENCE [LARGE SCALE GENOMIC DNA]</scope>
    <source>
        <strain evidence="3 4">OSC145934</strain>
    </source>
</reference>
<dbReference type="AlphaFoldDB" id="A0A232LRP9"/>
<comment type="caution">
    <text evidence="3">The sequence shown here is derived from an EMBL/GenBank/DDBJ whole genome shotgun (WGS) entry which is preliminary data.</text>
</comment>
<proteinExistence type="inferred from homology"/>
<protein>
    <recommendedName>
        <fullName evidence="5">Vacuolar import and degradation protein-domain-containing protein</fullName>
    </recommendedName>
</protein>
<name>A0A232LRP9_9EURO</name>
<organism evidence="3 4">
    <name type="scientific">Elaphomyces granulatus</name>
    <dbReference type="NCBI Taxonomy" id="519963"/>
    <lineage>
        <taxon>Eukaryota</taxon>
        <taxon>Fungi</taxon>
        <taxon>Dikarya</taxon>
        <taxon>Ascomycota</taxon>
        <taxon>Pezizomycotina</taxon>
        <taxon>Eurotiomycetes</taxon>
        <taxon>Eurotiomycetidae</taxon>
        <taxon>Eurotiales</taxon>
        <taxon>Elaphomycetaceae</taxon>
        <taxon>Elaphomyces</taxon>
    </lineage>
</organism>
<feature type="region of interest" description="Disordered" evidence="2">
    <location>
        <begin position="41"/>
        <end position="77"/>
    </location>
</feature>
<feature type="region of interest" description="Disordered" evidence="2">
    <location>
        <begin position="207"/>
        <end position="257"/>
    </location>
</feature>
<evidence type="ECO:0000313" key="3">
    <source>
        <dbReference type="EMBL" id="OXV06833.1"/>
    </source>
</evidence>
<evidence type="ECO:0008006" key="5">
    <source>
        <dbReference type="Google" id="ProtNLM"/>
    </source>
</evidence>
<dbReference type="GO" id="GO:0034657">
    <property type="term" value="C:GID complex"/>
    <property type="evidence" value="ECO:0007669"/>
    <property type="project" value="TreeGrafter"/>
</dbReference>
<feature type="region of interest" description="Disordered" evidence="2">
    <location>
        <begin position="120"/>
        <end position="176"/>
    </location>
</feature>
<dbReference type="PANTHER" id="PTHR14534:SF3">
    <property type="entry name" value="GID COMPLEX SUBUNIT 4 HOMOLOG"/>
    <property type="match status" value="1"/>
</dbReference>
<feature type="compositionally biased region" description="Polar residues" evidence="2">
    <location>
        <begin position="235"/>
        <end position="257"/>
    </location>
</feature>
<dbReference type="InterPro" id="IPR018618">
    <property type="entry name" value="GID4/10-like"/>
</dbReference>
<evidence type="ECO:0000256" key="2">
    <source>
        <dbReference type="SAM" id="MobiDB-lite"/>
    </source>
</evidence>
<feature type="compositionally biased region" description="Low complexity" evidence="2">
    <location>
        <begin position="41"/>
        <end position="53"/>
    </location>
</feature>
<dbReference type="GO" id="GO:0006623">
    <property type="term" value="P:protein targeting to vacuole"/>
    <property type="evidence" value="ECO:0007669"/>
    <property type="project" value="TreeGrafter"/>
</dbReference>
<evidence type="ECO:0000256" key="1">
    <source>
        <dbReference type="ARBA" id="ARBA00061469"/>
    </source>
</evidence>
<dbReference type="PANTHER" id="PTHR14534">
    <property type="entry name" value="VACUOLAR IMPORT AND DEGRADATION PROTEIN 24"/>
    <property type="match status" value="1"/>
</dbReference>